<dbReference type="EMBL" id="BNBT01000065">
    <property type="protein sequence ID" value="GHE69180.1"/>
    <property type="molecule type" value="Genomic_DNA"/>
</dbReference>
<dbReference type="InterPro" id="IPR005151">
    <property type="entry name" value="Tail-specific_protease"/>
</dbReference>
<dbReference type="Gene3D" id="3.30.750.44">
    <property type="match status" value="1"/>
</dbReference>
<evidence type="ECO:0000256" key="1">
    <source>
        <dbReference type="SAM" id="MobiDB-lite"/>
    </source>
</evidence>
<feature type="compositionally biased region" description="Basic and acidic residues" evidence="1">
    <location>
        <begin position="32"/>
        <end position="42"/>
    </location>
</feature>
<dbReference type="Proteomes" id="UP000608024">
    <property type="component" value="Unassembled WGS sequence"/>
</dbReference>
<dbReference type="SUPFAM" id="SSF52096">
    <property type="entry name" value="ClpP/crotonase"/>
    <property type="match status" value="1"/>
</dbReference>
<sequence length="513" mass="56029">MRLAPATATATATAVVLALAAGAAAAAPSTGDRQRPTAERHPAAAAGQPDTAEGRTDTTEGRTDRAEGRTDRAEEQPVADGFWRTDGYGTVLSLHDGTLREYQTTSVSCLKGDTARRTGPGRYTTPDGTVLTVRTRQDKDHASMSADSSVGHRALRRVPALPAACARPAPKGPRAAFDVFWQSFAENYPFFAAKGIDWDAVRDRCRPRVHRDTTRDELFAVFSEMVEPLYDAHVAVRDGDRVFARVRPGTVMPSQELDTKVKEFVERRDLKDATHRQDFAQGRITYADLPGGQGYLRISGFAGYVPDGPFAAHRAELDRVLDTVLTKDRVRRLRGLIIDLRVNGGGSDALGLRIAERLTETPYVAYAKRARNDPADPTRHTRPEPLRVRPADAPRYTGPIALLTGGSTVSAGETFTQALMDRPGRTVRVGQPTQGVFSDVLARDLPNGMSVWLPNEEFLTRAGRTFDGTGIPPHLSEPVFTDEEFARNRDSAFDRARRVLRAAAPDSRPPHAS</sequence>
<protein>
    <submittedName>
        <fullName evidence="4">Peptidase</fullName>
    </submittedName>
</protein>
<evidence type="ECO:0000313" key="4">
    <source>
        <dbReference type="EMBL" id="GHE69180.1"/>
    </source>
</evidence>
<feature type="signal peptide" evidence="2">
    <location>
        <begin position="1"/>
        <end position="26"/>
    </location>
</feature>
<keyword evidence="2" id="KW-0732">Signal</keyword>
<dbReference type="PANTHER" id="PTHR11261">
    <property type="entry name" value="INTERPHOTORECEPTOR RETINOID-BINDING PROTEIN"/>
    <property type="match status" value="1"/>
</dbReference>
<evidence type="ECO:0000313" key="5">
    <source>
        <dbReference type="Proteomes" id="UP000608024"/>
    </source>
</evidence>
<reference evidence="4" key="1">
    <citation type="journal article" date="2014" name="Int. J. Syst. Evol. Microbiol.">
        <title>Complete genome sequence of Corynebacterium casei LMG S-19264T (=DSM 44701T), isolated from a smear-ripened cheese.</title>
        <authorList>
            <consortium name="US DOE Joint Genome Institute (JGI-PGF)"/>
            <person name="Walter F."/>
            <person name="Albersmeier A."/>
            <person name="Kalinowski J."/>
            <person name="Ruckert C."/>
        </authorList>
    </citation>
    <scope>NUCLEOTIDE SEQUENCE</scope>
    <source>
        <strain evidence="4">JCM 4784</strain>
    </source>
</reference>
<dbReference type="CDD" id="cd07563">
    <property type="entry name" value="Peptidase_S41_IRBP"/>
    <property type="match status" value="1"/>
</dbReference>
<feature type="chain" id="PRO_5037963490" evidence="2">
    <location>
        <begin position="27"/>
        <end position="513"/>
    </location>
</feature>
<reference evidence="4" key="2">
    <citation type="submission" date="2020-09" db="EMBL/GenBank/DDBJ databases">
        <authorList>
            <person name="Sun Q."/>
            <person name="Ohkuma M."/>
        </authorList>
    </citation>
    <scope>NUCLEOTIDE SEQUENCE</scope>
    <source>
        <strain evidence="4">JCM 4784</strain>
    </source>
</reference>
<name>A0A918ZUE8_9ACTN</name>
<dbReference type="AlphaFoldDB" id="A0A918ZUE8"/>
<gene>
    <name evidence="4" type="ORF">GCM10018785_42190</name>
</gene>
<evidence type="ECO:0000256" key="2">
    <source>
        <dbReference type="SAM" id="SignalP"/>
    </source>
</evidence>
<dbReference type="Gene3D" id="3.90.226.10">
    <property type="entry name" value="2-enoyl-CoA Hydratase, Chain A, domain 1"/>
    <property type="match status" value="1"/>
</dbReference>
<dbReference type="Pfam" id="PF03572">
    <property type="entry name" value="Peptidase_S41"/>
    <property type="match status" value="1"/>
</dbReference>
<proteinExistence type="predicted"/>
<dbReference type="GO" id="GO:0008236">
    <property type="term" value="F:serine-type peptidase activity"/>
    <property type="evidence" value="ECO:0007669"/>
    <property type="project" value="InterPro"/>
</dbReference>
<dbReference type="SMART" id="SM00245">
    <property type="entry name" value="TSPc"/>
    <property type="match status" value="1"/>
</dbReference>
<organism evidence="4 5">
    <name type="scientific">Streptomyces longispororuber</name>
    <dbReference type="NCBI Taxonomy" id="68230"/>
    <lineage>
        <taxon>Bacteria</taxon>
        <taxon>Bacillati</taxon>
        <taxon>Actinomycetota</taxon>
        <taxon>Actinomycetes</taxon>
        <taxon>Kitasatosporales</taxon>
        <taxon>Streptomycetaceae</taxon>
        <taxon>Streptomyces</taxon>
    </lineage>
</organism>
<feature type="region of interest" description="Disordered" evidence="1">
    <location>
        <begin position="26"/>
        <end position="82"/>
    </location>
</feature>
<feature type="compositionally biased region" description="Basic and acidic residues" evidence="1">
    <location>
        <begin position="372"/>
        <end position="392"/>
    </location>
</feature>
<dbReference type="InterPro" id="IPR029045">
    <property type="entry name" value="ClpP/crotonase-like_dom_sf"/>
</dbReference>
<feature type="region of interest" description="Disordered" evidence="1">
    <location>
        <begin position="372"/>
        <end position="393"/>
    </location>
</feature>
<feature type="domain" description="Tail specific protease" evidence="3">
    <location>
        <begin position="254"/>
        <end position="478"/>
    </location>
</feature>
<dbReference type="InterPro" id="IPR028204">
    <property type="entry name" value="Tricorn_C1"/>
</dbReference>
<evidence type="ECO:0000259" key="3">
    <source>
        <dbReference type="SMART" id="SM00245"/>
    </source>
</evidence>
<comment type="caution">
    <text evidence="4">The sequence shown here is derived from an EMBL/GenBank/DDBJ whole genome shotgun (WGS) entry which is preliminary data.</text>
</comment>
<dbReference type="Pfam" id="PF14684">
    <property type="entry name" value="Tricorn_C1"/>
    <property type="match status" value="1"/>
</dbReference>
<dbReference type="GO" id="GO:0006508">
    <property type="term" value="P:proteolysis"/>
    <property type="evidence" value="ECO:0007669"/>
    <property type="project" value="InterPro"/>
</dbReference>
<feature type="compositionally biased region" description="Basic and acidic residues" evidence="1">
    <location>
        <begin position="52"/>
        <end position="75"/>
    </location>
</feature>
<keyword evidence="5" id="KW-1185">Reference proteome</keyword>
<accession>A0A918ZUE8</accession>
<dbReference type="PANTHER" id="PTHR11261:SF3">
    <property type="entry name" value="RETINOL-BINDING PROTEIN 3"/>
    <property type="match status" value="1"/>
</dbReference>